<dbReference type="Proteomes" id="UP001229952">
    <property type="component" value="Chromosome"/>
</dbReference>
<sequence length="79" mass="8294">MNGSDGYFLQVAAALLSPYGQVVADADDPGGVEAGGERAGVEVVHQRADHEDPVRALDEGETPPMAEKLHENIASLHNT</sequence>
<dbReference type="EMBL" id="CP120992">
    <property type="protein sequence ID" value="WLQ42585.1"/>
    <property type="molecule type" value="Genomic_DNA"/>
</dbReference>
<reference evidence="1 2" key="1">
    <citation type="submission" date="2023-03" db="EMBL/GenBank/DDBJ databases">
        <title>Isolation and description of six Streptomyces strains from soil environments, able to metabolize different microbial glucans.</title>
        <authorList>
            <person name="Widen T."/>
            <person name="Larsbrink J."/>
        </authorList>
    </citation>
    <scope>NUCLEOTIDE SEQUENCE [LARGE SCALE GENOMIC DNA]</scope>
    <source>
        <strain evidence="1 2">Mut2</strain>
    </source>
</reference>
<keyword evidence="2" id="KW-1185">Reference proteome</keyword>
<evidence type="ECO:0000313" key="1">
    <source>
        <dbReference type="EMBL" id="WLQ42585.1"/>
    </source>
</evidence>
<name>A0ABY9I6T9_9ACTN</name>
<protein>
    <submittedName>
        <fullName evidence="1">Uncharacterized protein</fullName>
    </submittedName>
</protein>
<gene>
    <name evidence="1" type="ORF">P8A22_23155</name>
</gene>
<dbReference type="RefSeq" id="WP_306089998.1">
    <property type="nucleotide sequence ID" value="NZ_CP120992.1"/>
</dbReference>
<accession>A0ABY9I6T9</accession>
<evidence type="ECO:0000313" key="2">
    <source>
        <dbReference type="Proteomes" id="UP001229952"/>
    </source>
</evidence>
<organism evidence="1 2">
    <name type="scientific">Streptomyces laculatispora</name>
    <dbReference type="NCBI Taxonomy" id="887464"/>
    <lineage>
        <taxon>Bacteria</taxon>
        <taxon>Bacillati</taxon>
        <taxon>Actinomycetota</taxon>
        <taxon>Actinomycetes</taxon>
        <taxon>Kitasatosporales</taxon>
        <taxon>Streptomycetaceae</taxon>
        <taxon>Streptomyces</taxon>
    </lineage>
</organism>
<proteinExistence type="predicted"/>